<name>A0ABV8JGJ6_9ACTN</name>
<dbReference type="InterPro" id="IPR001867">
    <property type="entry name" value="OmpR/PhoB-type_DNA-bd"/>
</dbReference>
<evidence type="ECO:0000256" key="1">
    <source>
        <dbReference type="ARBA" id="ARBA00005820"/>
    </source>
</evidence>
<keyword evidence="2" id="KW-0805">Transcription regulation</keyword>
<organism evidence="7 8">
    <name type="scientific">Actinoplanes subglobosus</name>
    <dbReference type="NCBI Taxonomy" id="1547892"/>
    <lineage>
        <taxon>Bacteria</taxon>
        <taxon>Bacillati</taxon>
        <taxon>Actinomycetota</taxon>
        <taxon>Actinomycetes</taxon>
        <taxon>Micromonosporales</taxon>
        <taxon>Micromonosporaceae</taxon>
        <taxon>Actinoplanes</taxon>
    </lineage>
</organism>
<dbReference type="InterPro" id="IPR005158">
    <property type="entry name" value="BTAD"/>
</dbReference>
<dbReference type="Pfam" id="PF03704">
    <property type="entry name" value="BTAD"/>
    <property type="match status" value="1"/>
</dbReference>
<dbReference type="InterPro" id="IPR016032">
    <property type="entry name" value="Sig_transdc_resp-reg_C-effctor"/>
</dbReference>
<dbReference type="EMBL" id="JBHSBL010000045">
    <property type="protein sequence ID" value="MFC4072825.1"/>
    <property type="molecule type" value="Genomic_DNA"/>
</dbReference>
<evidence type="ECO:0000313" key="7">
    <source>
        <dbReference type="EMBL" id="MFC4072825.1"/>
    </source>
</evidence>
<sequence length="274" mass="30840">MTKRYDRPARVLILGPVTIDSAEATETRLSVQLRKVMALLAENREVPLTARYIVDRVWDDDAPDSAVQMVRNHVRMIRRLAGGQGEAVESIRGGYRLCLETDADRFRSRALQSRLLHEAGRLRESLAAVTEALALWRGSEAMTGVRDVLDLEIAAHRLEEARFRAEELAAQCHLRLGHPQEALPILHSMTIRYPSRELPWLQLMAAQASIGRRVEASNETFPQARYHLVEQTGLDMPLLNRFHQELLRGAEAAALLSLTGFPRVPWNAGARGDM</sequence>
<feature type="DNA-binding region" description="OmpR/PhoB-type" evidence="5">
    <location>
        <begin position="1"/>
        <end position="99"/>
    </location>
</feature>
<dbReference type="InterPro" id="IPR036388">
    <property type="entry name" value="WH-like_DNA-bd_sf"/>
</dbReference>
<dbReference type="Gene3D" id="1.25.40.10">
    <property type="entry name" value="Tetratricopeptide repeat domain"/>
    <property type="match status" value="1"/>
</dbReference>
<evidence type="ECO:0000259" key="6">
    <source>
        <dbReference type="PROSITE" id="PS51755"/>
    </source>
</evidence>
<comment type="caution">
    <text evidence="7">The sequence shown here is derived from an EMBL/GenBank/DDBJ whole genome shotgun (WGS) entry which is preliminary data.</text>
</comment>
<keyword evidence="4" id="KW-0804">Transcription</keyword>
<dbReference type="Pfam" id="PF00486">
    <property type="entry name" value="Trans_reg_C"/>
    <property type="match status" value="1"/>
</dbReference>
<dbReference type="PROSITE" id="PS51755">
    <property type="entry name" value="OMPR_PHOB"/>
    <property type="match status" value="1"/>
</dbReference>
<dbReference type="InterPro" id="IPR051677">
    <property type="entry name" value="AfsR-DnrI-RedD_regulator"/>
</dbReference>
<dbReference type="CDD" id="cd15831">
    <property type="entry name" value="BTAD"/>
    <property type="match status" value="1"/>
</dbReference>
<dbReference type="PANTHER" id="PTHR35807">
    <property type="entry name" value="TRANSCRIPTIONAL REGULATOR REDD-RELATED"/>
    <property type="match status" value="1"/>
</dbReference>
<evidence type="ECO:0000256" key="4">
    <source>
        <dbReference type="ARBA" id="ARBA00023163"/>
    </source>
</evidence>
<dbReference type="SMART" id="SM00862">
    <property type="entry name" value="Trans_reg_C"/>
    <property type="match status" value="1"/>
</dbReference>
<evidence type="ECO:0000256" key="3">
    <source>
        <dbReference type="ARBA" id="ARBA00023125"/>
    </source>
</evidence>
<comment type="similarity">
    <text evidence="1">Belongs to the AfsR/DnrI/RedD regulatory family.</text>
</comment>
<accession>A0ABV8JGJ6</accession>
<dbReference type="SMART" id="SM01043">
    <property type="entry name" value="BTAD"/>
    <property type="match status" value="1"/>
</dbReference>
<gene>
    <name evidence="7" type="ORF">ACFO0C_48500</name>
</gene>
<feature type="domain" description="OmpR/PhoB-type" evidence="6">
    <location>
        <begin position="1"/>
        <end position="99"/>
    </location>
</feature>
<dbReference type="Proteomes" id="UP001595867">
    <property type="component" value="Unassembled WGS sequence"/>
</dbReference>
<dbReference type="SUPFAM" id="SSF48452">
    <property type="entry name" value="TPR-like"/>
    <property type="match status" value="1"/>
</dbReference>
<protein>
    <submittedName>
        <fullName evidence="7">BTAD domain-containing putative transcriptional regulator</fullName>
    </submittedName>
</protein>
<dbReference type="SUPFAM" id="SSF46894">
    <property type="entry name" value="C-terminal effector domain of the bipartite response regulators"/>
    <property type="match status" value="1"/>
</dbReference>
<keyword evidence="8" id="KW-1185">Reference proteome</keyword>
<reference evidence="8" key="1">
    <citation type="journal article" date="2019" name="Int. J. Syst. Evol. Microbiol.">
        <title>The Global Catalogue of Microorganisms (GCM) 10K type strain sequencing project: providing services to taxonomists for standard genome sequencing and annotation.</title>
        <authorList>
            <consortium name="The Broad Institute Genomics Platform"/>
            <consortium name="The Broad Institute Genome Sequencing Center for Infectious Disease"/>
            <person name="Wu L."/>
            <person name="Ma J."/>
        </authorList>
    </citation>
    <scope>NUCLEOTIDE SEQUENCE [LARGE SCALE GENOMIC DNA]</scope>
    <source>
        <strain evidence="8">TBRC 5832</strain>
    </source>
</reference>
<dbReference type="InterPro" id="IPR011990">
    <property type="entry name" value="TPR-like_helical_dom_sf"/>
</dbReference>
<proteinExistence type="inferred from homology"/>
<dbReference type="Gene3D" id="1.10.10.10">
    <property type="entry name" value="Winged helix-like DNA-binding domain superfamily/Winged helix DNA-binding domain"/>
    <property type="match status" value="1"/>
</dbReference>
<evidence type="ECO:0000256" key="5">
    <source>
        <dbReference type="PROSITE-ProRule" id="PRU01091"/>
    </source>
</evidence>
<dbReference type="PANTHER" id="PTHR35807:SF1">
    <property type="entry name" value="TRANSCRIPTIONAL REGULATOR REDD"/>
    <property type="match status" value="1"/>
</dbReference>
<evidence type="ECO:0000256" key="2">
    <source>
        <dbReference type="ARBA" id="ARBA00023015"/>
    </source>
</evidence>
<keyword evidence="3 5" id="KW-0238">DNA-binding</keyword>
<evidence type="ECO:0000313" key="8">
    <source>
        <dbReference type="Proteomes" id="UP001595867"/>
    </source>
</evidence>
<dbReference type="RefSeq" id="WP_378073727.1">
    <property type="nucleotide sequence ID" value="NZ_JBHSBL010000045.1"/>
</dbReference>